<feature type="transmembrane region" description="Helical" evidence="7">
    <location>
        <begin position="193"/>
        <end position="216"/>
    </location>
</feature>
<reference evidence="8" key="1">
    <citation type="journal article" date="2014" name="Nat. Commun.">
        <title>The emerging biofuel crop Camelina sativa retains a highly undifferentiated hexaploid genome structure.</title>
        <authorList>
            <person name="Kagale S."/>
            <person name="Koh C."/>
            <person name="Nixon J."/>
            <person name="Bollina V."/>
            <person name="Clarke W.E."/>
            <person name="Tuteja R."/>
            <person name="Spillane C."/>
            <person name="Robinson S.J."/>
            <person name="Links M.G."/>
            <person name="Clarke C."/>
            <person name="Higgins E.E."/>
            <person name="Huebert T."/>
            <person name="Sharpe A.G."/>
            <person name="Parkin I.A."/>
        </authorList>
    </citation>
    <scope>NUCLEOTIDE SEQUENCE [LARGE SCALE GENOMIC DNA]</scope>
    <source>
        <strain evidence="8">cv. DH55</strain>
    </source>
</reference>
<sequence>MEHNKIDTELQDSYDDQQKWVLDSSTDSRGKIPLRSRTGAWRAALFIIAIEFSERLSYFGIATNLVVYLTTILHQDLKMAVKNANYWSGVTTLMPLLGGFVADAYLGRYATVLLATTVYLMGLILLTLSWFIPGLKACHEEICVEPRKAHEIAFFIAIYLISIATGGHKPSLESFGADQFEDGHSEERKMKMSYFNWWTAGLCSGILTAVTAIVYIEDRIGWGVAGIVLTIVMATSFCIFLVGKPFYHYRAPSGSPLTPILQVFVAAISKRHLPCPNDSSVLHELTKEEYTKGRLLSRTKNLKFLDKAAVIDDRGNDNSKTENQSPWKLATITKVEEVKLLINMIPIWFFTLAFGVCATQSTTLFIKQAIIMDRHIIGTKFIVPPASMFSLVALSIIITVTIYERVLVPLLRRATGNERGISILQRIGTGMVFSLFAMIIAALIEKKRLDYAKEHHMSKTMTLSAIWLAPQFIVLGVADAFTLVGLQEYFYDQVPDSMRSLGIAFYLSVLGAASFANNLLITVSDHLAEEISGKGWFGKDLSTSRLDRFYWMLAALTAANICFFVIVAMRYTYKSVQPSLAVVADGGDDVETAVTNNTSKFT</sequence>
<comment type="subcellular location">
    <subcellularLocation>
        <location evidence="1">Membrane</location>
        <topology evidence="1">Multi-pass membrane protein</topology>
    </subcellularLocation>
</comment>
<dbReference type="GeneID" id="104791663"/>
<evidence type="ECO:0000256" key="3">
    <source>
        <dbReference type="ARBA" id="ARBA00022553"/>
    </source>
</evidence>
<accession>A0ABM0ZHR0</accession>
<evidence type="ECO:0000256" key="1">
    <source>
        <dbReference type="ARBA" id="ARBA00004141"/>
    </source>
</evidence>
<comment type="similarity">
    <text evidence="2">Belongs to the major facilitator superfamily. Proton-dependent oligopeptide transporter (POT/PTR) (TC 2.A.17) family.</text>
</comment>
<keyword evidence="6 7" id="KW-0472">Membrane</keyword>
<proteinExistence type="inferred from homology"/>
<evidence type="ECO:0000313" key="8">
    <source>
        <dbReference type="Proteomes" id="UP000694864"/>
    </source>
</evidence>
<dbReference type="InterPro" id="IPR018456">
    <property type="entry name" value="PTR2_symporter_CS"/>
</dbReference>
<feature type="transmembrane region" description="Helical" evidence="7">
    <location>
        <begin position="504"/>
        <end position="528"/>
    </location>
</feature>
<keyword evidence="8" id="KW-1185">Reference proteome</keyword>
<keyword evidence="3" id="KW-0597">Phosphoprotein</keyword>
<dbReference type="InterPro" id="IPR044739">
    <property type="entry name" value="NRT1/PTR"/>
</dbReference>
<evidence type="ECO:0000313" key="9">
    <source>
        <dbReference type="RefSeq" id="XP_010515904.1"/>
    </source>
</evidence>
<feature type="transmembrane region" description="Helical" evidence="7">
    <location>
        <begin position="549"/>
        <end position="573"/>
    </location>
</feature>
<keyword evidence="4 7" id="KW-0812">Transmembrane</keyword>
<reference evidence="9" key="2">
    <citation type="submission" date="2025-08" db="UniProtKB">
        <authorList>
            <consortium name="RefSeq"/>
        </authorList>
    </citation>
    <scope>IDENTIFICATION</scope>
    <source>
        <tissue evidence="9">Leaf</tissue>
    </source>
</reference>
<evidence type="ECO:0000256" key="6">
    <source>
        <dbReference type="ARBA" id="ARBA00023136"/>
    </source>
</evidence>
<keyword evidence="5 7" id="KW-1133">Transmembrane helix</keyword>
<dbReference type="Gene3D" id="1.20.1250.20">
    <property type="entry name" value="MFS general substrate transporter like domains"/>
    <property type="match status" value="1"/>
</dbReference>
<dbReference type="Proteomes" id="UP000694864">
    <property type="component" value="Chromosome 6"/>
</dbReference>
<evidence type="ECO:0000256" key="4">
    <source>
        <dbReference type="ARBA" id="ARBA00022692"/>
    </source>
</evidence>
<dbReference type="InterPro" id="IPR036259">
    <property type="entry name" value="MFS_trans_sf"/>
</dbReference>
<protein>
    <submittedName>
        <fullName evidence="9">Protein NRT1/ PTR FAMILY 5.7</fullName>
    </submittedName>
</protein>
<feature type="transmembrane region" description="Helical" evidence="7">
    <location>
        <begin position="86"/>
        <end position="106"/>
    </location>
</feature>
<dbReference type="Pfam" id="PF00854">
    <property type="entry name" value="PTR2"/>
    <property type="match status" value="1"/>
</dbReference>
<dbReference type="SUPFAM" id="SSF103473">
    <property type="entry name" value="MFS general substrate transporter"/>
    <property type="match status" value="1"/>
</dbReference>
<dbReference type="PROSITE" id="PS01022">
    <property type="entry name" value="PTR2_1"/>
    <property type="match status" value="1"/>
</dbReference>
<dbReference type="PANTHER" id="PTHR11654">
    <property type="entry name" value="OLIGOPEPTIDE TRANSPORTER-RELATED"/>
    <property type="match status" value="1"/>
</dbReference>
<evidence type="ECO:0000256" key="7">
    <source>
        <dbReference type="SAM" id="Phobius"/>
    </source>
</evidence>
<evidence type="ECO:0000256" key="5">
    <source>
        <dbReference type="ARBA" id="ARBA00022989"/>
    </source>
</evidence>
<dbReference type="CDD" id="cd17417">
    <property type="entry name" value="MFS_NPF5"/>
    <property type="match status" value="1"/>
</dbReference>
<organism evidence="8 9">
    <name type="scientific">Camelina sativa</name>
    <name type="common">False flax</name>
    <name type="synonym">Myagrum sativum</name>
    <dbReference type="NCBI Taxonomy" id="90675"/>
    <lineage>
        <taxon>Eukaryota</taxon>
        <taxon>Viridiplantae</taxon>
        <taxon>Streptophyta</taxon>
        <taxon>Embryophyta</taxon>
        <taxon>Tracheophyta</taxon>
        <taxon>Spermatophyta</taxon>
        <taxon>Magnoliopsida</taxon>
        <taxon>eudicotyledons</taxon>
        <taxon>Gunneridae</taxon>
        <taxon>Pentapetalae</taxon>
        <taxon>rosids</taxon>
        <taxon>malvids</taxon>
        <taxon>Brassicales</taxon>
        <taxon>Brassicaceae</taxon>
        <taxon>Camelineae</taxon>
        <taxon>Camelina</taxon>
    </lineage>
</organism>
<dbReference type="RefSeq" id="XP_010515904.1">
    <property type="nucleotide sequence ID" value="XM_010517602.2"/>
</dbReference>
<name>A0ABM0ZHR0_CAMSA</name>
<feature type="transmembrane region" description="Helical" evidence="7">
    <location>
        <begin position="222"/>
        <end position="243"/>
    </location>
</feature>
<gene>
    <name evidence="9" type="primary">LOC104791663</name>
</gene>
<dbReference type="InterPro" id="IPR000109">
    <property type="entry name" value="POT_fam"/>
</dbReference>
<feature type="transmembrane region" description="Helical" evidence="7">
    <location>
        <begin position="423"/>
        <end position="444"/>
    </location>
</feature>
<feature type="transmembrane region" description="Helical" evidence="7">
    <location>
        <begin position="113"/>
        <end position="132"/>
    </location>
</feature>
<feature type="transmembrane region" description="Helical" evidence="7">
    <location>
        <begin position="381"/>
        <end position="403"/>
    </location>
</feature>
<feature type="transmembrane region" description="Helical" evidence="7">
    <location>
        <begin position="465"/>
        <end position="484"/>
    </location>
</feature>
<evidence type="ECO:0000256" key="2">
    <source>
        <dbReference type="ARBA" id="ARBA00005982"/>
    </source>
</evidence>